<dbReference type="PANTHER" id="PTHR18964:SF169">
    <property type="entry name" value="N-ACETYLMANNOSAMINE KINASE"/>
    <property type="match status" value="1"/>
</dbReference>
<name>A0A254TAY0_9BURK</name>
<evidence type="ECO:0000313" key="2">
    <source>
        <dbReference type="Proteomes" id="UP000197535"/>
    </source>
</evidence>
<comment type="caution">
    <text evidence="1">The sequence shown here is derived from an EMBL/GenBank/DDBJ whole genome shotgun (WGS) entry which is preliminary data.</text>
</comment>
<dbReference type="Gene3D" id="3.30.420.40">
    <property type="match status" value="2"/>
</dbReference>
<dbReference type="RefSeq" id="WP_088706715.1">
    <property type="nucleotide sequence ID" value="NZ_LSTO01000001.1"/>
</dbReference>
<dbReference type="EMBL" id="LSTO01000001">
    <property type="protein sequence ID" value="OWW19806.1"/>
    <property type="molecule type" value="Genomic_DNA"/>
</dbReference>
<organism evidence="1 2">
    <name type="scientific">Noviherbaspirillum denitrificans</name>
    <dbReference type="NCBI Taxonomy" id="1968433"/>
    <lineage>
        <taxon>Bacteria</taxon>
        <taxon>Pseudomonadati</taxon>
        <taxon>Pseudomonadota</taxon>
        <taxon>Betaproteobacteria</taxon>
        <taxon>Burkholderiales</taxon>
        <taxon>Oxalobacteraceae</taxon>
        <taxon>Noviherbaspirillum</taxon>
    </lineage>
</organism>
<evidence type="ECO:0008006" key="3">
    <source>
        <dbReference type="Google" id="ProtNLM"/>
    </source>
</evidence>
<dbReference type="AlphaFoldDB" id="A0A254TAY0"/>
<dbReference type="SUPFAM" id="SSF53067">
    <property type="entry name" value="Actin-like ATPase domain"/>
    <property type="match status" value="1"/>
</dbReference>
<evidence type="ECO:0000313" key="1">
    <source>
        <dbReference type="EMBL" id="OWW19806.1"/>
    </source>
</evidence>
<dbReference type="InterPro" id="IPR043129">
    <property type="entry name" value="ATPase_NBD"/>
</dbReference>
<dbReference type="PANTHER" id="PTHR18964">
    <property type="entry name" value="ROK (REPRESSOR, ORF, KINASE) FAMILY"/>
    <property type="match status" value="1"/>
</dbReference>
<dbReference type="Pfam" id="PF00480">
    <property type="entry name" value="ROK"/>
    <property type="match status" value="1"/>
</dbReference>
<dbReference type="OrthoDB" id="9810372at2"/>
<dbReference type="InterPro" id="IPR000600">
    <property type="entry name" value="ROK"/>
</dbReference>
<proteinExistence type="predicted"/>
<dbReference type="Proteomes" id="UP000197535">
    <property type="component" value="Unassembled WGS sequence"/>
</dbReference>
<protein>
    <recommendedName>
        <fullName evidence="3">Sugar kinase</fullName>
    </recommendedName>
</protein>
<sequence>MDAEYIAALDIGGTKMAAMVASRDGPLARISQPSIKSGTSRALPEQGLELIEAVCAKAGVPASAINTLGVASAGPFVREEGAIALCSPNLCGGLSSDSDLPNDWTSIPLEKVVRERYATVAIDNDCVSALVAERTFGAVIDEPDCAYVTWSTGIGFGLCVDGRLLRGKNGNAGHAGHILMSETDDALCGCGNRGDLEALASGRNVGIRANMPASELFERARNGDAQAREVAERAAQWFGRGLYNLVATLDTRVFVIGGSVWLHHGNWLAPLVMREIESRFPALTSGVRILPAALGRLVADVGALAMVVPKDWIPLWRQGKPWEKLAKG</sequence>
<accession>A0A254TAY0</accession>
<reference evidence="1 2" key="1">
    <citation type="submission" date="2016-02" db="EMBL/GenBank/DDBJ databases">
        <authorList>
            <person name="Wen L."/>
            <person name="He K."/>
            <person name="Yang H."/>
        </authorList>
    </citation>
    <scope>NUCLEOTIDE SEQUENCE [LARGE SCALE GENOMIC DNA]</scope>
    <source>
        <strain evidence="1 2">TSA40</strain>
    </source>
</reference>
<keyword evidence="2" id="KW-1185">Reference proteome</keyword>
<gene>
    <name evidence="1" type="ORF">AYR66_10130</name>
</gene>